<evidence type="ECO:0000313" key="2">
    <source>
        <dbReference type="EMBL" id="GEW41538.1"/>
    </source>
</evidence>
<feature type="region of interest" description="Disordered" evidence="1">
    <location>
        <begin position="1"/>
        <end position="51"/>
    </location>
</feature>
<protein>
    <submittedName>
        <fullName evidence="2">Uncharacterized protein</fullName>
    </submittedName>
</protein>
<dbReference type="EMBL" id="BKCJ010057438">
    <property type="protein sequence ID" value="GEW41538.1"/>
    <property type="molecule type" value="Genomic_DNA"/>
</dbReference>
<evidence type="ECO:0000256" key="1">
    <source>
        <dbReference type="SAM" id="MobiDB-lite"/>
    </source>
</evidence>
<feature type="region of interest" description="Disordered" evidence="1">
    <location>
        <begin position="66"/>
        <end position="105"/>
    </location>
</feature>
<name>A0A699GTJ9_TANCI</name>
<accession>A0A699GTJ9</accession>
<sequence length="139" mass="14435">MDPPLEQGEATIWGEHIGVLDSGGGGEKKKKKKGVGSATEPNDSGLASKGIPIDKTTKVAACFSNTNAHSSTPNAMLNTPVSGLVDAHKSTGGPNSTTPVPHGIPDVINTGPIPYVNIVNSVITSHKKNGSEHCYKRFH</sequence>
<proteinExistence type="predicted"/>
<comment type="caution">
    <text evidence="2">The sequence shown here is derived from an EMBL/GenBank/DDBJ whole genome shotgun (WGS) entry which is preliminary data.</text>
</comment>
<dbReference type="AlphaFoldDB" id="A0A699GTJ9"/>
<gene>
    <name evidence="2" type="ORF">Tci_213514</name>
</gene>
<organism evidence="2">
    <name type="scientific">Tanacetum cinerariifolium</name>
    <name type="common">Dalmatian daisy</name>
    <name type="synonym">Chrysanthemum cinerariifolium</name>
    <dbReference type="NCBI Taxonomy" id="118510"/>
    <lineage>
        <taxon>Eukaryota</taxon>
        <taxon>Viridiplantae</taxon>
        <taxon>Streptophyta</taxon>
        <taxon>Embryophyta</taxon>
        <taxon>Tracheophyta</taxon>
        <taxon>Spermatophyta</taxon>
        <taxon>Magnoliopsida</taxon>
        <taxon>eudicotyledons</taxon>
        <taxon>Gunneridae</taxon>
        <taxon>Pentapetalae</taxon>
        <taxon>asterids</taxon>
        <taxon>campanulids</taxon>
        <taxon>Asterales</taxon>
        <taxon>Asteraceae</taxon>
        <taxon>Asteroideae</taxon>
        <taxon>Anthemideae</taxon>
        <taxon>Anthemidinae</taxon>
        <taxon>Tanacetum</taxon>
    </lineage>
</organism>
<feature type="compositionally biased region" description="Polar residues" evidence="1">
    <location>
        <begin position="66"/>
        <end position="81"/>
    </location>
</feature>
<reference evidence="2" key="1">
    <citation type="journal article" date="2019" name="Sci. Rep.">
        <title>Draft genome of Tanacetum cinerariifolium, the natural source of mosquito coil.</title>
        <authorList>
            <person name="Yamashiro T."/>
            <person name="Shiraishi A."/>
            <person name="Satake H."/>
            <person name="Nakayama K."/>
        </authorList>
    </citation>
    <scope>NUCLEOTIDE SEQUENCE</scope>
</reference>